<evidence type="ECO:0000256" key="1">
    <source>
        <dbReference type="SAM" id="MobiDB-lite"/>
    </source>
</evidence>
<protein>
    <submittedName>
        <fullName evidence="2">Uncharacterized protein</fullName>
    </submittedName>
</protein>
<dbReference type="RefSeq" id="WP_142625280.1">
    <property type="nucleotide sequence ID" value="NZ_VIRM01000093.1"/>
</dbReference>
<organism evidence="2 3">
    <name type="scientific">Microbispora hainanensis</name>
    <dbReference type="NCBI Taxonomy" id="568844"/>
    <lineage>
        <taxon>Bacteria</taxon>
        <taxon>Bacillati</taxon>
        <taxon>Actinomycetota</taxon>
        <taxon>Actinomycetes</taxon>
        <taxon>Streptosporangiales</taxon>
        <taxon>Streptosporangiaceae</taxon>
        <taxon>Microbispora</taxon>
    </lineage>
</organism>
<gene>
    <name evidence="2" type="ORF">FLX08_38955</name>
</gene>
<feature type="region of interest" description="Disordered" evidence="1">
    <location>
        <begin position="1"/>
        <end position="59"/>
    </location>
</feature>
<reference evidence="2 3" key="1">
    <citation type="submission" date="2019-07" db="EMBL/GenBank/DDBJ databases">
        <title>Microbispora hainanensis DSM 45428.</title>
        <authorList>
            <person name="Thawai C."/>
        </authorList>
    </citation>
    <scope>NUCLEOTIDE SEQUENCE [LARGE SCALE GENOMIC DNA]</scope>
    <source>
        <strain evidence="2 3">DSM 45428</strain>
    </source>
</reference>
<dbReference type="AlphaFoldDB" id="A0A544XV79"/>
<name>A0A544XV79_9ACTN</name>
<accession>A0A544XV79</accession>
<proteinExistence type="predicted"/>
<dbReference type="Proteomes" id="UP000316541">
    <property type="component" value="Unassembled WGS sequence"/>
</dbReference>
<evidence type="ECO:0000313" key="3">
    <source>
        <dbReference type="Proteomes" id="UP000316541"/>
    </source>
</evidence>
<comment type="caution">
    <text evidence="2">The sequence shown here is derived from an EMBL/GenBank/DDBJ whole genome shotgun (WGS) entry which is preliminary data.</text>
</comment>
<dbReference type="EMBL" id="VIRM01000093">
    <property type="protein sequence ID" value="TQS08401.1"/>
    <property type="molecule type" value="Genomic_DNA"/>
</dbReference>
<evidence type="ECO:0000313" key="2">
    <source>
        <dbReference type="EMBL" id="TQS08401.1"/>
    </source>
</evidence>
<feature type="compositionally biased region" description="Basic residues" evidence="1">
    <location>
        <begin position="10"/>
        <end position="25"/>
    </location>
</feature>
<sequence>MPKATVPKGAVRKQPHRKQPHRKVTVPKVPASKKFTTPKSHDAGTNAPKGATVETPTGL</sequence>